<dbReference type="Gene3D" id="3.90.226.10">
    <property type="entry name" value="2-enoyl-CoA Hydratase, Chain A, domain 1"/>
    <property type="match status" value="1"/>
</dbReference>
<sequence length="484" mass="53284">MKAKLSKFLLSILVIGAISCKKDTLEPTTTTTGTTTNTTTSPNAAANSWVYDQLKEWYLWSDKLPAKDKTDLTLVTGKDGEDDIKKYYFYSLLYDYPNTDRFSWIRENITDLTNSLSGVSTSFGFSRTAVYLDNTQTNVVFFISNVITNSPADKAGLKRGDIVLTVNGTQINGTNYATLISSNETATFGLAEYKNGTYVLSGKTVTATKAVVQNDPVQYWKVIEKGNKKIGYLLYTQFLGAYDDKLKQVFAEFKTKGVNELVLDLRLNGGGLISSADLLSSLIVKNPSANNVIHQDEWNANVKAKYPTVSNPTKFTVQTNNLNLDRLVVLTSNGTASASELVINSLRPYMDVVIVGQNTYGKNVGSITIKDDQTPARWAWGMQPIVLRTVNSKGESAYGTKTGFTPNYTVSDNVYPFKPWGDESETLLKKALEVITGVVIPAEASASTNRSYRTIDKAAILEENISDNPADNRKDMFATLPKSK</sequence>
<proteinExistence type="predicted"/>
<dbReference type="InterPro" id="IPR041613">
    <property type="entry name" value="Pept_S41_N"/>
</dbReference>
<dbReference type="Gene3D" id="3.30.750.170">
    <property type="match status" value="1"/>
</dbReference>
<dbReference type="SMART" id="SM00228">
    <property type="entry name" value="PDZ"/>
    <property type="match status" value="1"/>
</dbReference>
<organism evidence="2 3">
    <name type="scientific">Emticicia aquatilis</name>
    <dbReference type="NCBI Taxonomy" id="1537369"/>
    <lineage>
        <taxon>Bacteria</taxon>
        <taxon>Pseudomonadati</taxon>
        <taxon>Bacteroidota</taxon>
        <taxon>Cytophagia</taxon>
        <taxon>Cytophagales</taxon>
        <taxon>Leadbetterellaceae</taxon>
        <taxon>Emticicia</taxon>
    </lineage>
</organism>
<dbReference type="Pfam" id="PF18294">
    <property type="entry name" value="Pept_S41_N"/>
    <property type="match status" value="1"/>
</dbReference>
<dbReference type="InterPro" id="IPR029045">
    <property type="entry name" value="ClpP/crotonase-like_dom_sf"/>
</dbReference>
<dbReference type="Pfam" id="PF03572">
    <property type="entry name" value="Peptidase_S41"/>
    <property type="match status" value="1"/>
</dbReference>
<name>A0A917DZF4_9BACT</name>
<accession>A0A917DZF4</accession>
<dbReference type="GO" id="GO:0006508">
    <property type="term" value="P:proteolysis"/>
    <property type="evidence" value="ECO:0007669"/>
    <property type="project" value="InterPro"/>
</dbReference>
<evidence type="ECO:0000313" key="2">
    <source>
        <dbReference type="EMBL" id="GGD83334.1"/>
    </source>
</evidence>
<evidence type="ECO:0000313" key="3">
    <source>
        <dbReference type="Proteomes" id="UP000609064"/>
    </source>
</evidence>
<dbReference type="SMART" id="SM00245">
    <property type="entry name" value="TSPc"/>
    <property type="match status" value="1"/>
</dbReference>
<dbReference type="Pfam" id="PF17820">
    <property type="entry name" value="PDZ_6"/>
    <property type="match status" value="1"/>
</dbReference>
<reference evidence="2" key="2">
    <citation type="submission" date="2020-09" db="EMBL/GenBank/DDBJ databases">
        <authorList>
            <person name="Sun Q."/>
            <person name="Zhou Y."/>
        </authorList>
    </citation>
    <scope>NUCLEOTIDE SEQUENCE</scope>
    <source>
        <strain evidence="2">CGMCC 1.15958</strain>
    </source>
</reference>
<dbReference type="InterPro" id="IPR041489">
    <property type="entry name" value="PDZ_6"/>
</dbReference>
<reference evidence="2" key="1">
    <citation type="journal article" date="2014" name="Int. J. Syst. Evol. Microbiol.">
        <title>Complete genome sequence of Corynebacterium casei LMG S-19264T (=DSM 44701T), isolated from a smear-ripened cheese.</title>
        <authorList>
            <consortium name="US DOE Joint Genome Institute (JGI-PGF)"/>
            <person name="Walter F."/>
            <person name="Albersmeier A."/>
            <person name="Kalinowski J."/>
            <person name="Ruckert C."/>
        </authorList>
    </citation>
    <scope>NUCLEOTIDE SEQUENCE</scope>
    <source>
        <strain evidence="2">CGMCC 1.15958</strain>
    </source>
</reference>
<feature type="domain" description="PDZ" evidence="1">
    <location>
        <begin position="109"/>
        <end position="176"/>
    </location>
</feature>
<protein>
    <submittedName>
        <fullName evidence="2">Peptidase S41</fullName>
    </submittedName>
</protein>
<dbReference type="RefSeq" id="WP_188771512.1">
    <property type="nucleotide sequence ID" value="NZ_BMKK01000023.1"/>
</dbReference>
<dbReference type="Proteomes" id="UP000609064">
    <property type="component" value="Unassembled WGS sequence"/>
</dbReference>
<dbReference type="PANTHER" id="PTHR32060">
    <property type="entry name" value="TAIL-SPECIFIC PROTEASE"/>
    <property type="match status" value="1"/>
</dbReference>
<dbReference type="InterPro" id="IPR005151">
    <property type="entry name" value="Tail-specific_protease"/>
</dbReference>
<dbReference type="GO" id="GO:0007165">
    <property type="term" value="P:signal transduction"/>
    <property type="evidence" value="ECO:0007669"/>
    <property type="project" value="TreeGrafter"/>
</dbReference>
<dbReference type="InterPro" id="IPR001478">
    <property type="entry name" value="PDZ"/>
</dbReference>
<dbReference type="CDD" id="cd07561">
    <property type="entry name" value="Peptidase_S41_CPP_like"/>
    <property type="match status" value="1"/>
</dbReference>
<gene>
    <name evidence="2" type="ORF">GCM10011514_54240</name>
</gene>
<dbReference type="GO" id="GO:0030288">
    <property type="term" value="C:outer membrane-bounded periplasmic space"/>
    <property type="evidence" value="ECO:0007669"/>
    <property type="project" value="TreeGrafter"/>
</dbReference>
<dbReference type="GO" id="GO:0004175">
    <property type="term" value="F:endopeptidase activity"/>
    <property type="evidence" value="ECO:0007669"/>
    <property type="project" value="TreeGrafter"/>
</dbReference>
<dbReference type="PROSITE" id="PS51257">
    <property type="entry name" value="PROKAR_LIPOPROTEIN"/>
    <property type="match status" value="1"/>
</dbReference>
<dbReference type="Gene3D" id="2.30.42.10">
    <property type="match status" value="1"/>
</dbReference>
<dbReference type="PROSITE" id="PS50106">
    <property type="entry name" value="PDZ"/>
    <property type="match status" value="1"/>
</dbReference>
<keyword evidence="3" id="KW-1185">Reference proteome</keyword>
<dbReference type="PANTHER" id="PTHR32060:SF30">
    <property type="entry name" value="CARBOXY-TERMINAL PROCESSING PROTEASE CTPA"/>
    <property type="match status" value="1"/>
</dbReference>
<evidence type="ECO:0000259" key="1">
    <source>
        <dbReference type="PROSITE" id="PS50106"/>
    </source>
</evidence>
<dbReference type="SUPFAM" id="SSF52096">
    <property type="entry name" value="ClpP/crotonase"/>
    <property type="match status" value="1"/>
</dbReference>
<comment type="caution">
    <text evidence="2">The sequence shown here is derived from an EMBL/GenBank/DDBJ whole genome shotgun (WGS) entry which is preliminary data.</text>
</comment>
<dbReference type="GO" id="GO:0008236">
    <property type="term" value="F:serine-type peptidase activity"/>
    <property type="evidence" value="ECO:0007669"/>
    <property type="project" value="InterPro"/>
</dbReference>
<dbReference type="SUPFAM" id="SSF50156">
    <property type="entry name" value="PDZ domain-like"/>
    <property type="match status" value="1"/>
</dbReference>
<dbReference type="AlphaFoldDB" id="A0A917DZF4"/>
<dbReference type="EMBL" id="BMKK01000023">
    <property type="protein sequence ID" value="GGD83334.1"/>
    <property type="molecule type" value="Genomic_DNA"/>
</dbReference>
<dbReference type="InterPro" id="IPR036034">
    <property type="entry name" value="PDZ_sf"/>
</dbReference>